<name>A0A5C4NSE5_9BURK</name>
<proteinExistence type="predicted"/>
<dbReference type="Proteomes" id="UP000305681">
    <property type="component" value="Unassembled WGS sequence"/>
</dbReference>
<organism evidence="1 2">
    <name type="scientific">Janthinobacterium lividum</name>
    <dbReference type="NCBI Taxonomy" id="29581"/>
    <lineage>
        <taxon>Bacteria</taxon>
        <taxon>Pseudomonadati</taxon>
        <taxon>Pseudomonadota</taxon>
        <taxon>Betaproteobacteria</taxon>
        <taxon>Burkholderiales</taxon>
        <taxon>Oxalobacteraceae</taxon>
        <taxon>Janthinobacterium</taxon>
    </lineage>
</organism>
<gene>
    <name evidence="1" type="ORF">FHI69_18355</name>
</gene>
<accession>A0A5C4NSE5</accession>
<reference evidence="1 2" key="1">
    <citation type="submission" date="2019-06" db="EMBL/GenBank/DDBJ databases">
        <title>Genome sequence of Janthinobacterium lividum UCD_MED1.</title>
        <authorList>
            <person name="De Leon M.E."/>
            <person name="Jospin G."/>
        </authorList>
    </citation>
    <scope>NUCLEOTIDE SEQUENCE [LARGE SCALE GENOMIC DNA]</scope>
    <source>
        <strain evidence="1 2">UCD_MED1</strain>
    </source>
</reference>
<sequence>MEDARRQQLTDIVAAKAGVDVACAARHLALHDDDVAAALRGIDAERYTLTQRLLNKYRRDPEDALQHVALAALQQEGIGSDSVLRAERIAALAPPVAGMVMLAEWLAYVDWEGYDSALYANIDAVAEFIAGALDLPEVAANLLQTRDETVFEAQRPALAAAALLFIERHTTQFP</sequence>
<protein>
    <submittedName>
        <fullName evidence="1">Uncharacterized protein</fullName>
    </submittedName>
</protein>
<dbReference type="RefSeq" id="WP_139091547.1">
    <property type="nucleotide sequence ID" value="NZ_VDGE01000007.1"/>
</dbReference>
<evidence type="ECO:0000313" key="1">
    <source>
        <dbReference type="EMBL" id="TNC75587.1"/>
    </source>
</evidence>
<dbReference type="EMBL" id="VDGE01000007">
    <property type="protein sequence ID" value="TNC75587.1"/>
    <property type="molecule type" value="Genomic_DNA"/>
</dbReference>
<evidence type="ECO:0000313" key="2">
    <source>
        <dbReference type="Proteomes" id="UP000305681"/>
    </source>
</evidence>
<dbReference type="AlphaFoldDB" id="A0A5C4NSE5"/>
<comment type="caution">
    <text evidence="1">The sequence shown here is derived from an EMBL/GenBank/DDBJ whole genome shotgun (WGS) entry which is preliminary data.</text>
</comment>